<gene>
    <name evidence="8" type="ORF">NCGR_LOCUS35509</name>
</gene>
<protein>
    <recommendedName>
        <fullName evidence="1">[RNA-polymerase]-subunit kinase</fullName>
        <ecNumber evidence="1">2.7.11.23</ecNumber>
    </recommendedName>
</protein>
<dbReference type="AlphaFoldDB" id="A0A811PV17"/>
<comment type="catalytic activity">
    <reaction evidence="5">
        <text>[DNA-directed RNA polymerase] + ATP = phospho-[DNA-directed RNA polymerase] + ADP + H(+)</text>
        <dbReference type="Rhea" id="RHEA:10216"/>
        <dbReference type="Rhea" id="RHEA-COMP:11321"/>
        <dbReference type="Rhea" id="RHEA-COMP:11322"/>
        <dbReference type="ChEBI" id="CHEBI:15378"/>
        <dbReference type="ChEBI" id="CHEBI:30616"/>
        <dbReference type="ChEBI" id="CHEBI:43176"/>
        <dbReference type="ChEBI" id="CHEBI:68546"/>
        <dbReference type="ChEBI" id="CHEBI:456216"/>
        <dbReference type="EC" id="2.7.11.23"/>
    </reaction>
</comment>
<dbReference type="SUPFAM" id="SSF56112">
    <property type="entry name" value="Protein kinase-like (PK-like)"/>
    <property type="match status" value="1"/>
</dbReference>
<evidence type="ECO:0000256" key="4">
    <source>
        <dbReference type="ARBA" id="ARBA00022840"/>
    </source>
</evidence>
<dbReference type="PANTHER" id="PTHR24056">
    <property type="entry name" value="CELL DIVISION PROTEIN KINASE"/>
    <property type="match status" value="1"/>
</dbReference>
<dbReference type="Proteomes" id="UP000604825">
    <property type="component" value="Unassembled WGS sequence"/>
</dbReference>
<dbReference type="Gene3D" id="1.10.510.10">
    <property type="entry name" value="Transferase(Phosphotransferase) domain 1"/>
    <property type="match status" value="1"/>
</dbReference>
<dbReference type="Gene3D" id="3.30.200.20">
    <property type="entry name" value="Phosphorylase Kinase, domain 1"/>
    <property type="match status" value="1"/>
</dbReference>
<dbReference type="InterPro" id="IPR011009">
    <property type="entry name" value="Kinase-like_dom_sf"/>
</dbReference>
<comment type="caution">
    <text evidence="8">The sequence shown here is derived from an EMBL/GenBank/DDBJ whole genome shotgun (WGS) entry which is preliminary data.</text>
</comment>
<dbReference type="InterPro" id="IPR050108">
    <property type="entry name" value="CDK"/>
</dbReference>
<organism evidence="8 9">
    <name type="scientific">Miscanthus lutarioriparius</name>
    <dbReference type="NCBI Taxonomy" id="422564"/>
    <lineage>
        <taxon>Eukaryota</taxon>
        <taxon>Viridiplantae</taxon>
        <taxon>Streptophyta</taxon>
        <taxon>Embryophyta</taxon>
        <taxon>Tracheophyta</taxon>
        <taxon>Spermatophyta</taxon>
        <taxon>Magnoliopsida</taxon>
        <taxon>Liliopsida</taxon>
        <taxon>Poales</taxon>
        <taxon>Poaceae</taxon>
        <taxon>PACMAD clade</taxon>
        <taxon>Panicoideae</taxon>
        <taxon>Andropogonodae</taxon>
        <taxon>Andropogoneae</taxon>
        <taxon>Saccharinae</taxon>
        <taxon>Miscanthus</taxon>
    </lineage>
</organism>
<name>A0A811PV17_9POAL</name>
<accession>A0A811PV17</accession>
<proteinExistence type="predicted"/>
<dbReference type="GO" id="GO:0000307">
    <property type="term" value="C:cyclin-dependent protein kinase holoenzyme complex"/>
    <property type="evidence" value="ECO:0007669"/>
    <property type="project" value="TreeGrafter"/>
</dbReference>
<dbReference type="Pfam" id="PF00069">
    <property type="entry name" value="Pkinase"/>
    <property type="match status" value="1"/>
</dbReference>
<keyword evidence="2" id="KW-0597">Phosphoprotein</keyword>
<evidence type="ECO:0000313" key="8">
    <source>
        <dbReference type="EMBL" id="CAD6251772.1"/>
    </source>
</evidence>
<dbReference type="PANTHER" id="PTHR24056:SF481">
    <property type="entry name" value="OS02G0559300 PROTEIN"/>
    <property type="match status" value="1"/>
</dbReference>
<evidence type="ECO:0000313" key="9">
    <source>
        <dbReference type="Proteomes" id="UP000604825"/>
    </source>
</evidence>
<dbReference type="InterPro" id="IPR000719">
    <property type="entry name" value="Prot_kinase_dom"/>
</dbReference>
<keyword evidence="9" id="KW-1185">Reference proteome</keyword>
<dbReference type="EC" id="2.7.11.23" evidence="1"/>
<sequence>MDSKASQIINHSQLYLSPSSSRRADRLHHHILCFQRVVTREPASNPAVQPSAFSFLHASPASIWRERSRWPPSVGDGRTLLQGGHVEAPPAAPHPVAHLQKASSQSLKQLITLTAKEEDAVVVHADAKANGGIVVPALAKEAVEMTAPPVVVITSLSKSYSPAGAPTHHRCATVDIGGDNSSAAADCGGGTQAQQVISSVPQGFSGEHVIAGWPSWLTSVAEEIARVAAPPCRHVRVAGQDRAGHVQQRVQGAGPAERQDRGAEAGALRRHGPGERAVHGIVTSCLSHRLYLVFEYMEHDLAGLAALSGQRFTEPQVKCFMRQILEGLRHCHARGVLHRDIKGSNLLKSSSATTACYGSPTSGSPVATFFDPGKTQPMTSRVVTLWYRPPELLLGPTEYRVAVDLRNTGCILAELLAGKSIMPGQTEIEQLHRIFKLCGSLSEDY</sequence>
<dbReference type="GO" id="GO:0005634">
    <property type="term" value="C:nucleus"/>
    <property type="evidence" value="ECO:0007669"/>
    <property type="project" value="TreeGrafter"/>
</dbReference>
<dbReference type="OrthoDB" id="1732493at2759"/>
<dbReference type="PROSITE" id="PS50011">
    <property type="entry name" value="PROTEIN_KINASE_DOM"/>
    <property type="match status" value="1"/>
</dbReference>
<evidence type="ECO:0000256" key="3">
    <source>
        <dbReference type="ARBA" id="ARBA00022741"/>
    </source>
</evidence>
<evidence type="ECO:0000256" key="5">
    <source>
        <dbReference type="ARBA" id="ARBA00049280"/>
    </source>
</evidence>
<keyword evidence="3" id="KW-0547">Nucleotide-binding</keyword>
<dbReference type="SMART" id="SM00220">
    <property type="entry name" value="S_TKc"/>
    <property type="match status" value="1"/>
</dbReference>
<evidence type="ECO:0000256" key="1">
    <source>
        <dbReference type="ARBA" id="ARBA00012409"/>
    </source>
</evidence>
<keyword evidence="4" id="KW-0067">ATP-binding</keyword>
<feature type="domain" description="Protein kinase" evidence="7">
    <location>
        <begin position="194"/>
        <end position="445"/>
    </location>
</feature>
<feature type="region of interest" description="Disordered" evidence="6">
    <location>
        <begin position="250"/>
        <end position="271"/>
    </location>
</feature>
<evidence type="ECO:0000259" key="7">
    <source>
        <dbReference type="PROSITE" id="PS50011"/>
    </source>
</evidence>
<dbReference type="EMBL" id="CAJGYO010000008">
    <property type="protein sequence ID" value="CAD6251772.1"/>
    <property type="molecule type" value="Genomic_DNA"/>
</dbReference>
<reference evidence="8" key="1">
    <citation type="submission" date="2020-10" db="EMBL/GenBank/DDBJ databases">
        <authorList>
            <person name="Han B."/>
            <person name="Lu T."/>
            <person name="Zhao Q."/>
            <person name="Huang X."/>
            <person name="Zhao Y."/>
        </authorList>
    </citation>
    <scope>NUCLEOTIDE SEQUENCE</scope>
</reference>
<dbReference type="GO" id="GO:0008353">
    <property type="term" value="F:RNA polymerase II CTD heptapeptide repeat kinase activity"/>
    <property type="evidence" value="ECO:0007669"/>
    <property type="project" value="UniProtKB-EC"/>
</dbReference>
<evidence type="ECO:0000256" key="6">
    <source>
        <dbReference type="SAM" id="MobiDB-lite"/>
    </source>
</evidence>
<dbReference type="GO" id="GO:0005524">
    <property type="term" value="F:ATP binding"/>
    <property type="evidence" value="ECO:0007669"/>
    <property type="project" value="UniProtKB-KW"/>
</dbReference>
<evidence type="ECO:0000256" key="2">
    <source>
        <dbReference type="ARBA" id="ARBA00022553"/>
    </source>
</evidence>
<dbReference type="GO" id="GO:0032968">
    <property type="term" value="P:positive regulation of transcription elongation by RNA polymerase II"/>
    <property type="evidence" value="ECO:0007669"/>
    <property type="project" value="TreeGrafter"/>
</dbReference>